<gene>
    <name evidence="2" type="ORF">BRADI_2g31576v3</name>
</gene>
<dbReference type="EMBL" id="CM000881">
    <property type="protein sequence ID" value="KQK06937.1"/>
    <property type="molecule type" value="Genomic_DNA"/>
</dbReference>
<dbReference type="Gramene" id="KQK06937">
    <property type="protein sequence ID" value="KQK06937"/>
    <property type="gene ID" value="BRADI_2g31576v3"/>
</dbReference>
<feature type="region of interest" description="Disordered" evidence="1">
    <location>
        <begin position="1"/>
        <end position="62"/>
    </location>
</feature>
<dbReference type="EnsemblPlants" id="KQK06937">
    <property type="protein sequence ID" value="KQK06937"/>
    <property type="gene ID" value="BRADI_2g31576v3"/>
</dbReference>
<feature type="region of interest" description="Disordered" evidence="1">
    <location>
        <begin position="122"/>
        <end position="172"/>
    </location>
</feature>
<name>A0A0Q3K7W0_BRADI</name>
<evidence type="ECO:0000313" key="4">
    <source>
        <dbReference type="Proteomes" id="UP000008810"/>
    </source>
</evidence>
<feature type="compositionally biased region" description="Low complexity" evidence="1">
    <location>
        <begin position="154"/>
        <end position="163"/>
    </location>
</feature>
<protein>
    <submittedName>
        <fullName evidence="2 3">Uncharacterized protein</fullName>
    </submittedName>
</protein>
<reference evidence="2 3" key="1">
    <citation type="journal article" date="2010" name="Nature">
        <title>Genome sequencing and analysis of the model grass Brachypodium distachyon.</title>
        <authorList>
            <consortium name="International Brachypodium Initiative"/>
        </authorList>
    </citation>
    <scope>NUCLEOTIDE SEQUENCE [LARGE SCALE GENOMIC DNA]</scope>
    <source>
        <strain evidence="2 3">Bd21</strain>
    </source>
</reference>
<keyword evidence="4" id="KW-1185">Reference proteome</keyword>
<evidence type="ECO:0000313" key="3">
    <source>
        <dbReference type="EnsemblPlants" id="KQK06937"/>
    </source>
</evidence>
<dbReference type="AlphaFoldDB" id="A0A0Q3K7W0"/>
<proteinExistence type="predicted"/>
<dbReference type="Proteomes" id="UP000008810">
    <property type="component" value="Chromosome 2"/>
</dbReference>
<dbReference type="InParanoid" id="A0A0Q3K7W0"/>
<sequence length="172" mass="18379">MASVEAPPCTSRSTAVHRSKLATHRTQHHPAALQQRQRGVEALPHTSRSATTHRSPHRLEGGSRRCFATSALIFRLAGRSTGGRRPWLVAALSGLPCSTSRSITSPAGGGVSLQLYASPVAAPPPPLQHRSPAAMARSSAGRLALQHRRRRPEAMAAGSGAATAERRKQRRR</sequence>
<reference evidence="2" key="2">
    <citation type="submission" date="2017-06" db="EMBL/GenBank/DDBJ databases">
        <title>WGS assembly of Brachypodium distachyon.</title>
        <authorList>
            <consortium name="The International Brachypodium Initiative"/>
            <person name="Lucas S."/>
            <person name="Harmon-Smith M."/>
            <person name="Lail K."/>
            <person name="Tice H."/>
            <person name="Grimwood J."/>
            <person name="Bruce D."/>
            <person name="Barry K."/>
            <person name="Shu S."/>
            <person name="Lindquist E."/>
            <person name="Wang M."/>
            <person name="Pitluck S."/>
            <person name="Vogel J.P."/>
            <person name="Garvin D.F."/>
            <person name="Mockler T.C."/>
            <person name="Schmutz J."/>
            <person name="Rokhsar D."/>
            <person name="Bevan M.W."/>
        </authorList>
    </citation>
    <scope>NUCLEOTIDE SEQUENCE</scope>
    <source>
        <strain evidence="2">Bd21</strain>
    </source>
</reference>
<evidence type="ECO:0000313" key="2">
    <source>
        <dbReference type="EMBL" id="KQK06937.1"/>
    </source>
</evidence>
<feature type="compositionally biased region" description="Basic residues" evidence="1">
    <location>
        <begin position="15"/>
        <end position="28"/>
    </location>
</feature>
<evidence type="ECO:0000256" key="1">
    <source>
        <dbReference type="SAM" id="MobiDB-lite"/>
    </source>
</evidence>
<organism evidence="2">
    <name type="scientific">Brachypodium distachyon</name>
    <name type="common">Purple false brome</name>
    <name type="synonym">Trachynia distachya</name>
    <dbReference type="NCBI Taxonomy" id="15368"/>
    <lineage>
        <taxon>Eukaryota</taxon>
        <taxon>Viridiplantae</taxon>
        <taxon>Streptophyta</taxon>
        <taxon>Embryophyta</taxon>
        <taxon>Tracheophyta</taxon>
        <taxon>Spermatophyta</taxon>
        <taxon>Magnoliopsida</taxon>
        <taxon>Liliopsida</taxon>
        <taxon>Poales</taxon>
        <taxon>Poaceae</taxon>
        <taxon>BOP clade</taxon>
        <taxon>Pooideae</taxon>
        <taxon>Stipodae</taxon>
        <taxon>Brachypodieae</taxon>
        <taxon>Brachypodium</taxon>
    </lineage>
</organism>
<accession>A0A0Q3K7W0</accession>
<reference evidence="3" key="3">
    <citation type="submission" date="2018-08" db="UniProtKB">
        <authorList>
            <consortium name="EnsemblPlants"/>
        </authorList>
    </citation>
    <scope>IDENTIFICATION</scope>
    <source>
        <strain evidence="3">cv. Bd21</strain>
    </source>
</reference>